<keyword evidence="1" id="KW-0812">Transmembrane</keyword>
<gene>
    <name evidence="2" type="ORF">AM1BK_36000</name>
</gene>
<comment type="caution">
    <text evidence="2">The sequence shown here is derived from an EMBL/GenBank/DDBJ whole genome shotgun (WGS) entry which is preliminary data.</text>
</comment>
<dbReference type="EMBL" id="BNDS01000018">
    <property type="protein sequence ID" value="GHI00058.1"/>
    <property type="molecule type" value="Genomic_DNA"/>
</dbReference>
<keyword evidence="3" id="KW-1185">Reference proteome</keyword>
<evidence type="ECO:0000256" key="1">
    <source>
        <dbReference type="SAM" id="Phobius"/>
    </source>
</evidence>
<accession>A0ABQ3N8Q1</accession>
<proteinExistence type="predicted"/>
<evidence type="ECO:0000313" key="3">
    <source>
        <dbReference type="Proteomes" id="UP000637074"/>
    </source>
</evidence>
<dbReference type="Proteomes" id="UP000637074">
    <property type="component" value="Unassembled WGS sequence"/>
</dbReference>
<keyword evidence="1" id="KW-1133">Transmembrane helix</keyword>
<sequence length="64" mass="7165">MAAAALLAQTEKLLNDNKDTIKVIINFFNILYLPILGSFNGLFQLRTSGALNYHSYTVNFLEVT</sequence>
<organism evidence="2 3">
    <name type="scientific">Neobacillus kokaensis</name>
    <dbReference type="NCBI Taxonomy" id="2759023"/>
    <lineage>
        <taxon>Bacteria</taxon>
        <taxon>Bacillati</taxon>
        <taxon>Bacillota</taxon>
        <taxon>Bacilli</taxon>
        <taxon>Bacillales</taxon>
        <taxon>Bacillaceae</taxon>
        <taxon>Neobacillus</taxon>
    </lineage>
</organism>
<keyword evidence="1" id="KW-0472">Membrane</keyword>
<name>A0ABQ3N8Q1_9BACI</name>
<evidence type="ECO:0000313" key="2">
    <source>
        <dbReference type="EMBL" id="GHI00058.1"/>
    </source>
</evidence>
<reference evidence="2 3" key="1">
    <citation type="journal article" date="2022" name="Int. J. Syst. Evol. Microbiol.">
        <title>Neobacillus kokaensis sp. nov., isolated from soil.</title>
        <authorList>
            <person name="Yuki K."/>
            <person name="Matsubara H."/>
            <person name="Yamaguchi S."/>
        </authorList>
    </citation>
    <scope>NUCLEOTIDE SEQUENCE [LARGE SCALE GENOMIC DNA]</scope>
    <source>
        <strain evidence="2 3">LOB 377</strain>
    </source>
</reference>
<protein>
    <submittedName>
        <fullName evidence="2">Uncharacterized protein</fullName>
    </submittedName>
</protein>
<feature type="transmembrane region" description="Helical" evidence="1">
    <location>
        <begin position="23"/>
        <end position="43"/>
    </location>
</feature>